<dbReference type="PANTHER" id="PTHR30600">
    <property type="entry name" value="CYTOCHROME C PEROXIDASE-RELATED"/>
    <property type="match status" value="1"/>
</dbReference>
<evidence type="ECO:0000256" key="7">
    <source>
        <dbReference type="ARBA" id="ARBA00023004"/>
    </source>
</evidence>
<dbReference type="GO" id="GO:0004130">
    <property type="term" value="F:cytochrome-c peroxidase activity"/>
    <property type="evidence" value="ECO:0007669"/>
    <property type="project" value="TreeGrafter"/>
</dbReference>
<evidence type="ECO:0000256" key="4">
    <source>
        <dbReference type="ARBA" id="ARBA00022729"/>
    </source>
</evidence>
<evidence type="ECO:0000256" key="3">
    <source>
        <dbReference type="ARBA" id="ARBA00022723"/>
    </source>
</evidence>
<keyword evidence="12" id="KW-1185">Reference proteome</keyword>
<protein>
    <submittedName>
        <fullName evidence="11">Cytochrome c peroxidase</fullName>
    </submittedName>
</protein>
<comment type="caution">
    <text evidence="11">The sequence shown here is derived from an EMBL/GenBank/DDBJ whole genome shotgun (WGS) entry which is preliminary data.</text>
</comment>
<feature type="binding site" description="covalent" evidence="8">
    <location>
        <position position="82"/>
    </location>
    <ligand>
        <name>heme c</name>
        <dbReference type="ChEBI" id="CHEBI:61717"/>
        <label>1</label>
    </ligand>
</feature>
<evidence type="ECO:0000256" key="8">
    <source>
        <dbReference type="PIRSR" id="PIRSR000294-1"/>
    </source>
</evidence>
<dbReference type="OrthoDB" id="9805202at2"/>
<dbReference type="RefSeq" id="WP_121196367.1">
    <property type="nucleotide sequence ID" value="NZ_RBKU01000001.1"/>
</dbReference>
<feature type="binding site" description="axial binding residue" evidence="9">
    <location>
        <position position="101"/>
    </location>
    <ligand>
        <name>heme c</name>
        <dbReference type="ChEBI" id="CHEBI:61717"/>
        <label>1</label>
    </ligand>
    <ligandPart>
        <name>Fe</name>
        <dbReference type="ChEBI" id="CHEBI:18248"/>
    </ligandPart>
</feature>
<evidence type="ECO:0000256" key="6">
    <source>
        <dbReference type="ARBA" id="ARBA00023002"/>
    </source>
</evidence>
<dbReference type="InterPro" id="IPR036909">
    <property type="entry name" value="Cyt_c-like_dom_sf"/>
</dbReference>
<evidence type="ECO:0000256" key="9">
    <source>
        <dbReference type="PIRSR" id="PIRSR000294-2"/>
    </source>
</evidence>
<dbReference type="InterPro" id="IPR026259">
    <property type="entry name" value="MauG/Cytc_peroxidase"/>
</dbReference>
<keyword evidence="2 8" id="KW-0349">Heme</keyword>
<keyword evidence="4" id="KW-0732">Signal</keyword>
<keyword evidence="3 9" id="KW-0479">Metal-binding</keyword>
<feature type="binding site" description="axial binding residue" evidence="9">
    <location>
        <position position="231"/>
    </location>
    <ligand>
        <name>heme c</name>
        <dbReference type="ChEBI" id="CHEBI:61717"/>
        <label>2</label>
    </ligand>
    <ligandPart>
        <name>Fe</name>
        <dbReference type="ChEBI" id="CHEBI:18248"/>
    </ligandPart>
</feature>
<feature type="binding site" description="axial binding residue" evidence="9">
    <location>
        <position position="86"/>
    </location>
    <ligand>
        <name>heme c</name>
        <dbReference type="ChEBI" id="CHEBI:61717"/>
        <label>1</label>
    </ligand>
    <ligandPart>
        <name>Fe</name>
        <dbReference type="ChEBI" id="CHEBI:18248"/>
    </ligandPart>
</feature>
<feature type="domain" description="Cytochrome c" evidence="10">
    <location>
        <begin position="214"/>
        <end position="338"/>
    </location>
</feature>
<comment type="cofactor">
    <cofactor evidence="8">
        <name>heme</name>
        <dbReference type="ChEBI" id="CHEBI:30413"/>
    </cofactor>
    <text evidence="8">Binds 2 heme groups.</text>
</comment>
<keyword evidence="11" id="KW-0575">Peroxidase</keyword>
<feature type="binding site" description="covalent" evidence="8">
    <location>
        <position position="85"/>
    </location>
    <ligand>
        <name>heme c</name>
        <dbReference type="ChEBI" id="CHEBI:61717"/>
        <label>1</label>
    </ligand>
</feature>
<accession>A0A495IXH3</accession>
<keyword evidence="7 9" id="KW-0408">Iron</keyword>
<proteinExistence type="predicted"/>
<dbReference type="InterPro" id="IPR051395">
    <property type="entry name" value="Cytochrome_c_Peroxidase/MauG"/>
</dbReference>
<dbReference type="PANTHER" id="PTHR30600:SF10">
    <property type="entry name" value="BLL6722 PROTEIN"/>
    <property type="match status" value="1"/>
</dbReference>
<dbReference type="PIRSF" id="PIRSF000294">
    <property type="entry name" value="Cytochrome-c_peroxidase"/>
    <property type="match status" value="1"/>
</dbReference>
<gene>
    <name evidence="11" type="ORF">BDD43_0703</name>
</gene>
<dbReference type="PROSITE" id="PS51007">
    <property type="entry name" value="CYTC"/>
    <property type="match status" value="1"/>
</dbReference>
<evidence type="ECO:0000259" key="10">
    <source>
        <dbReference type="PROSITE" id="PS51007"/>
    </source>
</evidence>
<dbReference type="GO" id="GO:0046872">
    <property type="term" value="F:metal ion binding"/>
    <property type="evidence" value="ECO:0007669"/>
    <property type="project" value="UniProtKB-KW"/>
</dbReference>
<feature type="binding site" description="covalent" evidence="8">
    <location>
        <position position="227"/>
    </location>
    <ligand>
        <name>heme c</name>
        <dbReference type="ChEBI" id="CHEBI:61717"/>
        <label>2</label>
    </ligand>
</feature>
<dbReference type="InterPro" id="IPR004852">
    <property type="entry name" value="Di-haem_cyt_c_peroxidsae"/>
</dbReference>
<evidence type="ECO:0000256" key="1">
    <source>
        <dbReference type="ARBA" id="ARBA00004418"/>
    </source>
</evidence>
<dbReference type="GO" id="GO:0042597">
    <property type="term" value="C:periplasmic space"/>
    <property type="evidence" value="ECO:0007669"/>
    <property type="project" value="UniProtKB-SubCell"/>
</dbReference>
<dbReference type="EMBL" id="RBKU01000001">
    <property type="protein sequence ID" value="RKR80579.1"/>
    <property type="molecule type" value="Genomic_DNA"/>
</dbReference>
<dbReference type="Proteomes" id="UP000268007">
    <property type="component" value="Unassembled WGS sequence"/>
</dbReference>
<keyword evidence="5" id="KW-0574">Periplasm</keyword>
<evidence type="ECO:0000313" key="12">
    <source>
        <dbReference type="Proteomes" id="UP000268007"/>
    </source>
</evidence>
<keyword evidence="6" id="KW-0560">Oxidoreductase</keyword>
<sequence>MKAKGIVFLVLLIFIMVSTAFNYGFKGINYSIAADSVRFAVPANFPKPVYDFKDNPVTSNGFKLGRILFYDPIISKDKSISCANCHQSFAAFANLDHAVSHGVDECLGTRNAPPLFNLAWQKEFMWDGGVHHIEVSPMNAMTNPCEMATDLNTIVSRLQETNAYAPLFKAAFGTTEINSQRTFRALAQFTSMLVSANSKYDKYIRKEKGGDFTAEEIAGYALFKQKCSTCHQEPLFTDLAYRSNGLDLKPEDIGRDSITHLETDRGKFRVPSLRNVELTSPYMHDGRFETLKEVLAHYNSGVKPTANLDPLLHQNNVYGIRLTTLEQSQLIAFLKTLTDRDFVNDKRFQAPE</sequence>
<comment type="PTM">
    <text evidence="8">Binds 2 heme groups per subunit.</text>
</comment>
<evidence type="ECO:0000256" key="5">
    <source>
        <dbReference type="ARBA" id="ARBA00022764"/>
    </source>
</evidence>
<feature type="binding site" description="covalent" evidence="8">
    <location>
        <position position="230"/>
    </location>
    <ligand>
        <name>heme c</name>
        <dbReference type="ChEBI" id="CHEBI:61717"/>
        <label>2</label>
    </ligand>
</feature>
<dbReference type="Gene3D" id="1.10.760.10">
    <property type="entry name" value="Cytochrome c-like domain"/>
    <property type="match status" value="2"/>
</dbReference>
<comment type="subcellular location">
    <subcellularLocation>
        <location evidence="1">Periplasm</location>
    </subcellularLocation>
</comment>
<organism evidence="11 12">
    <name type="scientific">Mucilaginibacter gracilis</name>
    <dbReference type="NCBI Taxonomy" id="423350"/>
    <lineage>
        <taxon>Bacteria</taxon>
        <taxon>Pseudomonadati</taxon>
        <taxon>Bacteroidota</taxon>
        <taxon>Sphingobacteriia</taxon>
        <taxon>Sphingobacteriales</taxon>
        <taxon>Sphingobacteriaceae</taxon>
        <taxon>Mucilaginibacter</taxon>
    </lineage>
</organism>
<dbReference type="SUPFAM" id="SSF46626">
    <property type="entry name" value="Cytochrome c"/>
    <property type="match status" value="2"/>
</dbReference>
<evidence type="ECO:0000313" key="11">
    <source>
        <dbReference type="EMBL" id="RKR80579.1"/>
    </source>
</evidence>
<dbReference type="Pfam" id="PF03150">
    <property type="entry name" value="CCP_MauG"/>
    <property type="match status" value="1"/>
</dbReference>
<reference evidence="11 12" key="1">
    <citation type="submission" date="2018-10" db="EMBL/GenBank/DDBJ databases">
        <title>Genomic Encyclopedia of Archaeal and Bacterial Type Strains, Phase II (KMG-II): from individual species to whole genera.</title>
        <authorList>
            <person name="Goeker M."/>
        </authorList>
    </citation>
    <scope>NUCLEOTIDE SEQUENCE [LARGE SCALE GENOMIC DNA]</scope>
    <source>
        <strain evidence="11 12">DSM 18602</strain>
    </source>
</reference>
<dbReference type="InterPro" id="IPR009056">
    <property type="entry name" value="Cyt_c-like_dom"/>
</dbReference>
<evidence type="ECO:0000256" key="2">
    <source>
        <dbReference type="ARBA" id="ARBA00022617"/>
    </source>
</evidence>
<dbReference type="AlphaFoldDB" id="A0A495IXH3"/>
<dbReference type="GO" id="GO:0009055">
    <property type="term" value="F:electron transfer activity"/>
    <property type="evidence" value="ECO:0007669"/>
    <property type="project" value="InterPro"/>
</dbReference>
<dbReference type="GO" id="GO:0020037">
    <property type="term" value="F:heme binding"/>
    <property type="evidence" value="ECO:0007669"/>
    <property type="project" value="InterPro"/>
</dbReference>
<name>A0A495IXH3_9SPHI</name>